<dbReference type="InterPro" id="IPR027387">
    <property type="entry name" value="Cytb/b6-like_sf"/>
</dbReference>
<dbReference type="Pfam" id="PF00033">
    <property type="entry name" value="Cytochrome_B"/>
    <property type="match status" value="1"/>
</dbReference>
<evidence type="ECO:0000256" key="8">
    <source>
        <dbReference type="ARBA" id="ARBA00022792"/>
    </source>
</evidence>
<dbReference type="PANTHER" id="PTHR19271">
    <property type="entry name" value="CYTOCHROME B"/>
    <property type="match status" value="1"/>
</dbReference>
<evidence type="ECO:0000256" key="3">
    <source>
        <dbReference type="ARBA" id="ARBA00022448"/>
    </source>
</evidence>
<geneLocation type="mitochondrion" evidence="17"/>
<keyword evidence="12 14" id="KW-0496">Mitochondrion</keyword>
<feature type="transmembrane region" description="Helical" evidence="14">
    <location>
        <begin position="67"/>
        <end position="89"/>
    </location>
</feature>
<evidence type="ECO:0000256" key="2">
    <source>
        <dbReference type="ARBA" id="ARBA00013531"/>
    </source>
</evidence>
<feature type="transmembrane region" description="Helical" evidence="14">
    <location>
        <begin position="310"/>
        <end position="329"/>
    </location>
</feature>
<name>A0A2R4KZN9_THEAN</name>
<feature type="transmembrane region" description="Helical" evidence="14">
    <location>
        <begin position="335"/>
        <end position="356"/>
    </location>
</feature>
<organism evidence="17">
    <name type="scientific">Theileria annulata</name>
    <dbReference type="NCBI Taxonomy" id="5874"/>
    <lineage>
        <taxon>Eukaryota</taxon>
        <taxon>Sar</taxon>
        <taxon>Alveolata</taxon>
        <taxon>Apicomplexa</taxon>
        <taxon>Aconoidasida</taxon>
        <taxon>Piroplasmida</taxon>
        <taxon>Theileriidae</taxon>
        <taxon>Theileria</taxon>
    </lineage>
</organism>
<accession>A0A2R4KZN9</accession>
<dbReference type="PANTHER" id="PTHR19271:SF16">
    <property type="entry name" value="CYTOCHROME B"/>
    <property type="match status" value="1"/>
</dbReference>
<dbReference type="GO" id="GO:0005743">
    <property type="term" value="C:mitochondrial inner membrane"/>
    <property type="evidence" value="ECO:0007669"/>
    <property type="project" value="UniProtKB-SubCell"/>
</dbReference>
<dbReference type="InterPro" id="IPR036150">
    <property type="entry name" value="Cyt_b/b6_C_sf"/>
</dbReference>
<evidence type="ECO:0000256" key="10">
    <source>
        <dbReference type="ARBA" id="ARBA00022989"/>
    </source>
</evidence>
<feature type="domain" description="Cytochrome b/b6 N-terminal region profile" evidence="15">
    <location>
        <begin position="1"/>
        <end position="195"/>
    </location>
</feature>
<comment type="function">
    <text evidence="14">Component of the ubiquinol-cytochrome c reductase complex (complex III or cytochrome b-c1 complex) that is part of the mitochondrial respiratory chain. The b-c1 complex mediates electron transfer from ubiquinol to cytochrome c. Contributes to the generation of a proton gradient across the mitochondrial membrane that is then used for ATP synthesis.</text>
</comment>
<keyword evidence="3 14" id="KW-0813">Transport</keyword>
<evidence type="ECO:0000259" key="15">
    <source>
        <dbReference type="PROSITE" id="PS51002"/>
    </source>
</evidence>
<evidence type="ECO:0000256" key="12">
    <source>
        <dbReference type="ARBA" id="ARBA00023128"/>
    </source>
</evidence>
<keyword evidence="10 14" id="KW-1133">Transmembrane helix</keyword>
<dbReference type="PROSITE" id="PS51003">
    <property type="entry name" value="CYTB_CTER"/>
    <property type="match status" value="1"/>
</dbReference>
<dbReference type="GO" id="GO:0008121">
    <property type="term" value="F:quinol-cytochrome-c reductase activity"/>
    <property type="evidence" value="ECO:0007669"/>
    <property type="project" value="TreeGrafter"/>
</dbReference>
<keyword evidence="9 14" id="KW-0249">Electron transport</keyword>
<dbReference type="GO" id="GO:0006122">
    <property type="term" value="P:mitochondrial electron transport, ubiquinol to cytochrome c"/>
    <property type="evidence" value="ECO:0007669"/>
    <property type="project" value="TreeGrafter"/>
</dbReference>
<evidence type="ECO:0000256" key="6">
    <source>
        <dbReference type="ARBA" id="ARBA00022692"/>
    </source>
</evidence>
<comment type="similarity">
    <text evidence="14">Belongs to the cytochrome b family.</text>
</comment>
<feature type="transmembrane region" description="Helical" evidence="14">
    <location>
        <begin position="130"/>
        <end position="152"/>
    </location>
</feature>
<feature type="transmembrane region" description="Helical" evidence="14">
    <location>
        <begin position="215"/>
        <end position="237"/>
    </location>
</feature>
<keyword evidence="8" id="KW-0999">Mitochondrion inner membrane</keyword>
<evidence type="ECO:0000256" key="1">
    <source>
        <dbReference type="ARBA" id="ARBA00004448"/>
    </source>
</evidence>
<dbReference type="GO" id="GO:0016491">
    <property type="term" value="F:oxidoreductase activity"/>
    <property type="evidence" value="ECO:0007669"/>
    <property type="project" value="UniProtKB-UniRule"/>
</dbReference>
<keyword evidence="7 14" id="KW-0479">Metal-binding</keyword>
<protein>
    <recommendedName>
        <fullName evidence="2 14">Cytochrome b</fullName>
    </recommendedName>
</protein>
<keyword evidence="5 14" id="KW-0679">Respiratory chain</keyword>
<dbReference type="Pfam" id="PF00032">
    <property type="entry name" value="Cytochrom_B_C"/>
    <property type="match status" value="1"/>
</dbReference>
<keyword evidence="6 14" id="KW-0812">Transmembrane</keyword>
<dbReference type="PROSITE" id="PS51002">
    <property type="entry name" value="CYTB_NTER"/>
    <property type="match status" value="1"/>
</dbReference>
<evidence type="ECO:0000256" key="7">
    <source>
        <dbReference type="ARBA" id="ARBA00022723"/>
    </source>
</evidence>
<feature type="domain" description="Cytochrome b/b6 C-terminal region profile" evidence="16">
    <location>
        <begin position="196"/>
        <end position="363"/>
    </location>
</feature>
<dbReference type="VEuPathDB" id="PiroplasmaDB:Tap370b08.q2ca38.03c"/>
<dbReference type="EMBL" id="MG787985">
    <property type="protein sequence ID" value="AVV68815.1"/>
    <property type="molecule type" value="Genomic_DNA"/>
</dbReference>
<feature type="transmembrane region" description="Helical" evidence="14">
    <location>
        <begin position="101"/>
        <end position="123"/>
    </location>
</feature>
<dbReference type="InterPro" id="IPR016174">
    <property type="entry name" value="Di-haem_cyt_TM"/>
</dbReference>
<dbReference type="InterPro" id="IPR005798">
    <property type="entry name" value="Cyt_b/b6_C"/>
</dbReference>
<feature type="transmembrane region" description="Helical" evidence="14">
    <location>
        <begin position="276"/>
        <end position="298"/>
    </location>
</feature>
<comment type="subcellular location">
    <subcellularLocation>
        <location evidence="1">Mitochondrion inner membrane</location>
        <topology evidence="1">Multi-pass membrane protein</topology>
    </subcellularLocation>
</comment>
<evidence type="ECO:0000256" key="4">
    <source>
        <dbReference type="ARBA" id="ARBA00022617"/>
    </source>
</evidence>
<dbReference type="AlphaFoldDB" id="A0A2R4KZN9"/>
<evidence type="ECO:0000259" key="16">
    <source>
        <dbReference type="PROSITE" id="PS51003"/>
    </source>
</evidence>
<reference evidence="17" key="1">
    <citation type="submission" date="2018-01" db="EMBL/GenBank/DDBJ databases">
        <title>Cytochrome b gene sequence based molecular genotyping of Indian isolates of Theileria annulata.</title>
        <authorList>
            <person name="Saini K."/>
            <person name="Saravanan B.C."/>
            <person name="Nagar G."/>
            <person name="Chigure G."/>
            <person name="Sagar S.V."/>
            <person name="Mohmed A."/>
            <person name="Ghosh S."/>
        </authorList>
    </citation>
    <scope>NUCLEOTIDE SEQUENCE</scope>
    <source>
        <strain evidence="17">Mhow</strain>
    </source>
</reference>
<dbReference type="Gene3D" id="1.20.810.10">
    <property type="entry name" value="Cytochrome Bc1 Complex, Chain C"/>
    <property type="match status" value="1"/>
</dbReference>
<keyword evidence="4 14" id="KW-0349">Heme</keyword>
<keyword evidence="11 14" id="KW-0408">Iron</keyword>
<evidence type="ECO:0000256" key="9">
    <source>
        <dbReference type="ARBA" id="ARBA00022982"/>
    </source>
</evidence>
<evidence type="ECO:0000313" key="17">
    <source>
        <dbReference type="EMBL" id="AVV68815.1"/>
    </source>
</evidence>
<dbReference type="GO" id="GO:0046872">
    <property type="term" value="F:metal ion binding"/>
    <property type="evidence" value="ECO:0007669"/>
    <property type="project" value="UniProtKB-UniRule"/>
</dbReference>
<dbReference type="SUPFAM" id="SSF81342">
    <property type="entry name" value="Transmembrane di-heme cytochromes"/>
    <property type="match status" value="1"/>
</dbReference>
<keyword evidence="13 14" id="KW-0472">Membrane</keyword>
<feature type="transmembrane region" description="Helical" evidence="14">
    <location>
        <begin position="20"/>
        <end position="46"/>
    </location>
</feature>
<proteinExistence type="inferred from homology"/>
<evidence type="ECO:0000256" key="14">
    <source>
        <dbReference type="RuleBase" id="RU362117"/>
    </source>
</evidence>
<dbReference type="SUPFAM" id="SSF81648">
    <property type="entry name" value="a domain/subunit of cytochrome bc1 complex (Ubiquinol-cytochrome c reductase)"/>
    <property type="match status" value="1"/>
</dbReference>
<gene>
    <name evidence="17" type="primary">cytb</name>
</gene>
<evidence type="ECO:0000256" key="5">
    <source>
        <dbReference type="ARBA" id="ARBA00022660"/>
    </source>
</evidence>
<comment type="cofactor">
    <cofactor evidence="14">
        <name>heme b</name>
        <dbReference type="ChEBI" id="CHEBI:60344"/>
    </cofactor>
    <text evidence="14">Binds 2 heme groups non-covalently.</text>
</comment>
<evidence type="ECO:0000256" key="13">
    <source>
        <dbReference type="ARBA" id="ARBA00023136"/>
    </source>
</evidence>
<evidence type="ECO:0000256" key="11">
    <source>
        <dbReference type="ARBA" id="ARBA00023004"/>
    </source>
</evidence>
<sequence length="363" mass="40826">MNLFNSHLLSYMVPKNLNLNWNFGFILGILLVLQIISGLMLSFFYVPAKGMAFESTLAVMLNICFGWFVRLYHSFGVSFYFFFMFLHIMKGMWYSSNHLPWSWYSGVVIFVLSIATAFVGYVLPDGQMSFWGATVIGGLLKFFGKANVLIFGGQTVGPETLERFFSIHVILPVIILLVVIFHLYVLHRDGSSNPLAVIDMLAVFRFHPVVLFSDIRFIVIVILLIGVQSGYGFISIFQADPDNSILSDPLNTPAHIIPEWYLLLFYATLKVFPTKVAGLLAMAGMLELLVLLVESRYFKQTVSAMNYHRVWTTSSVPLVPVLFMLGSIGKMVVHVDLIAIGTCVVLSVVLFIYKLLDSARVRA</sequence>
<dbReference type="InterPro" id="IPR005797">
    <property type="entry name" value="Cyt_b/b6_N"/>
</dbReference>
<feature type="transmembrane region" description="Helical" evidence="14">
    <location>
        <begin position="164"/>
        <end position="186"/>
    </location>
</feature>